<dbReference type="AlphaFoldDB" id="A0A1M7ZI81"/>
<sequence>MPDNPALPLPYWHHMSAAAIAAGDTARWIAVLPVAAVEQHGPHLPLGTDLIIAEGQVSRIVSLLPPGLPATFLPVQPVGRSLEHMATPGTLTLDWDVAVRTWTGIGEALHRAGVRKLVIASSHGGNMALADIVALELRARFAMLVATTRFGRFGQPEGAFSEDERAYGIHGGDIETSIMLHLAPDLVAMEQAADFPSAQQGFAQRFTHLRAYGPHGFGWMAQDLNPAGAVGQAARATAAKGAASLDRAAHGFIALLKDIDAFDPDTLAARF</sequence>
<dbReference type="InterPro" id="IPR003785">
    <property type="entry name" value="Creatininase/forma_Hydrolase"/>
</dbReference>
<comment type="cofactor">
    <cofactor evidence="1">
        <name>Zn(2+)</name>
        <dbReference type="ChEBI" id="CHEBI:29105"/>
    </cofactor>
</comment>
<evidence type="ECO:0000256" key="3">
    <source>
        <dbReference type="ARBA" id="ARBA00022801"/>
    </source>
</evidence>
<dbReference type="SUPFAM" id="SSF102215">
    <property type="entry name" value="Creatininase"/>
    <property type="match status" value="1"/>
</dbReference>
<dbReference type="PANTHER" id="PTHR35005:SF1">
    <property type="entry name" value="2-AMINO-5-FORMYLAMINO-6-RIBOSYLAMINOPYRIMIDIN-4(3H)-ONE 5'-MONOPHOSPHATE DEFORMYLASE"/>
    <property type="match status" value="1"/>
</dbReference>
<dbReference type="Pfam" id="PF02633">
    <property type="entry name" value="Creatininase"/>
    <property type="match status" value="1"/>
</dbReference>
<keyword evidence="7" id="KW-1185">Reference proteome</keyword>
<dbReference type="GO" id="GO:0046872">
    <property type="term" value="F:metal ion binding"/>
    <property type="evidence" value="ECO:0007669"/>
    <property type="project" value="UniProtKB-KW"/>
</dbReference>
<dbReference type="Proteomes" id="UP000186406">
    <property type="component" value="Unassembled WGS sequence"/>
</dbReference>
<dbReference type="GO" id="GO:0016811">
    <property type="term" value="F:hydrolase activity, acting on carbon-nitrogen (but not peptide) bonds, in linear amides"/>
    <property type="evidence" value="ECO:0007669"/>
    <property type="project" value="TreeGrafter"/>
</dbReference>
<dbReference type="Gene3D" id="3.40.50.10310">
    <property type="entry name" value="Creatininase"/>
    <property type="match status" value="1"/>
</dbReference>
<dbReference type="STRING" id="1123029.SAMN02745172_01779"/>
<reference evidence="6 7" key="1">
    <citation type="submission" date="2016-12" db="EMBL/GenBank/DDBJ databases">
        <authorList>
            <person name="Song W.-J."/>
            <person name="Kurnit D.M."/>
        </authorList>
    </citation>
    <scope>NUCLEOTIDE SEQUENCE [LARGE SCALE GENOMIC DNA]</scope>
    <source>
        <strain evidence="6 7">DSM 19599</strain>
    </source>
</reference>
<evidence type="ECO:0000256" key="5">
    <source>
        <dbReference type="ARBA" id="ARBA00024029"/>
    </source>
</evidence>
<keyword evidence="3 6" id="KW-0378">Hydrolase</keyword>
<dbReference type="InterPro" id="IPR024087">
    <property type="entry name" value="Creatininase-like_sf"/>
</dbReference>
<dbReference type="RefSeq" id="WP_073627713.1">
    <property type="nucleotide sequence ID" value="NZ_FRXO01000003.1"/>
</dbReference>
<accession>A0A1M7ZI81</accession>
<evidence type="ECO:0000256" key="4">
    <source>
        <dbReference type="ARBA" id="ARBA00022833"/>
    </source>
</evidence>
<gene>
    <name evidence="6" type="ORF">SAMN02745172_01779</name>
</gene>
<evidence type="ECO:0000313" key="6">
    <source>
        <dbReference type="EMBL" id="SHO64615.1"/>
    </source>
</evidence>
<protein>
    <submittedName>
        <fullName evidence="6">Creatinine amidohydrolase</fullName>
    </submittedName>
</protein>
<keyword evidence="2" id="KW-0479">Metal-binding</keyword>
<evidence type="ECO:0000256" key="1">
    <source>
        <dbReference type="ARBA" id="ARBA00001947"/>
    </source>
</evidence>
<comment type="similarity">
    <text evidence="5">Belongs to the creatininase superfamily.</text>
</comment>
<evidence type="ECO:0000313" key="7">
    <source>
        <dbReference type="Proteomes" id="UP000186406"/>
    </source>
</evidence>
<organism evidence="6 7">
    <name type="scientific">Pseudoxanthobacter soli DSM 19599</name>
    <dbReference type="NCBI Taxonomy" id="1123029"/>
    <lineage>
        <taxon>Bacteria</taxon>
        <taxon>Pseudomonadati</taxon>
        <taxon>Pseudomonadota</taxon>
        <taxon>Alphaproteobacteria</taxon>
        <taxon>Hyphomicrobiales</taxon>
        <taxon>Segnochrobactraceae</taxon>
        <taxon>Pseudoxanthobacter</taxon>
    </lineage>
</organism>
<proteinExistence type="inferred from homology"/>
<name>A0A1M7ZI81_9HYPH</name>
<dbReference type="EMBL" id="FRXO01000003">
    <property type="protein sequence ID" value="SHO64615.1"/>
    <property type="molecule type" value="Genomic_DNA"/>
</dbReference>
<dbReference type="GO" id="GO:0009231">
    <property type="term" value="P:riboflavin biosynthetic process"/>
    <property type="evidence" value="ECO:0007669"/>
    <property type="project" value="TreeGrafter"/>
</dbReference>
<keyword evidence="4" id="KW-0862">Zinc</keyword>
<evidence type="ECO:0000256" key="2">
    <source>
        <dbReference type="ARBA" id="ARBA00022723"/>
    </source>
</evidence>
<dbReference type="PANTHER" id="PTHR35005">
    <property type="entry name" value="3-DEHYDRO-SCYLLO-INOSOSE HYDROLASE"/>
    <property type="match status" value="1"/>
</dbReference>